<keyword evidence="6 12" id="KW-0028">Amino-acid biosynthesis</keyword>
<evidence type="ECO:0000313" key="15">
    <source>
        <dbReference type="Proteomes" id="UP000659388"/>
    </source>
</evidence>
<evidence type="ECO:0000256" key="7">
    <source>
        <dbReference type="ARBA" id="ARBA00022723"/>
    </source>
</evidence>
<dbReference type="InterPro" id="IPR018136">
    <property type="entry name" value="Aconitase_4Fe-4S_BS"/>
</dbReference>
<sequence>MSKTLFDKIWDKHVVQEIENGPQVVYIDRHFIHEVTSPQAFAGLKRRGIGVFRPEQTVATADHNVPTMNQHLPIKDQLSRHQVETLVKNCDEFGVELYGLGHPYQGIVHVIGPELGITQPGMTIVCGDSHTSTHGAFGNIAFGIGTSEVEQVFATQCILQKKPKTMKIQVDGKLKNGVLSKDIVLYIISQITTGGGTGYFIEFCGSAIESLSMEARMTICNMSIEMGARGGMIAPDEITFSYLKDRKFAPKGEEWDKKLAYWKTLKTDPEAKFDKEYHFKAEDIEPMITYGTNPGMGIGITQSIPGGNGEASAGLKKSLEYMDLQGGTQLLGKKIDYVFIGSCTNSRIEDLRLVANLVKGRKKAEHVNAMIIPGSRQVEDQAKAEGIDKILAEAGFELRQPGCSACLGMNEDKVPRGKYCVSTSNRNFEGRQGPGARTMLASPLTAAAAALNGYITDVREMIED</sequence>
<feature type="binding site" evidence="12">
    <location>
        <position position="406"/>
    </location>
    <ligand>
        <name>[4Fe-4S] cluster</name>
        <dbReference type="ChEBI" id="CHEBI:49883"/>
    </ligand>
</feature>
<dbReference type="GO" id="GO:0003861">
    <property type="term" value="F:3-isopropylmalate dehydratase activity"/>
    <property type="evidence" value="ECO:0007669"/>
    <property type="project" value="UniProtKB-UniRule"/>
</dbReference>
<dbReference type="InterPro" id="IPR015931">
    <property type="entry name" value="Acnase/IPM_dHydase_lsu_aba_1/3"/>
</dbReference>
<proteinExistence type="inferred from homology"/>
<keyword evidence="15" id="KW-1185">Reference proteome</keyword>
<dbReference type="GO" id="GO:0051539">
    <property type="term" value="F:4 iron, 4 sulfur cluster binding"/>
    <property type="evidence" value="ECO:0007669"/>
    <property type="project" value="UniProtKB-KW"/>
</dbReference>
<comment type="subunit">
    <text evidence="12">Heterodimer of LeuC and LeuD.</text>
</comment>
<protein>
    <recommendedName>
        <fullName evidence="12">3-isopropylmalate dehydratase large subunit</fullName>
        <ecNumber evidence="12">4.2.1.33</ecNumber>
    </recommendedName>
    <alternativeName>
        <fullName evidence="12">Alpha-IPM isomerase</fullName>
        <shortName evidence="12">IPMI</shortName>
    </alternativeName>
    <alternativeName>
        <fullName evidence="12">Isopropylmalate isomerase</fullName>
    </alternativeName>
</protein>
<evidence type="ECO:0000256" key="8">
    <source>
        <dbReference type="ARBA" id="ARBA00023004"/>
    </source>
</evidence>
<evidence type="ECO:0000256" key="5">
    <source>
        <dbReference type="ARBA" id="ARBA00022485"/>
    </source>
</evidence>
<dbReference type="RefSeq" id="WP_202244396.1">
    <property type="nucleotide sequence ID" value="NZ_JAESIY010000005.1"/>
</dbReference>
<dbReference type="NCBIfam" id="NF009116">
    <property type="entry name" value="PRK12466.1"/>
    <property type="match status" value="1"/>
</dbReference>
<dbReference type="InterPro" id="IPR036008">
    <property type="entry name" value="Aconitase_4Fe-4S_dom"/>
</dbReference>
<feature type="binding site" evidence="12">
    <location>
        <position position="343"/>
    </location>
    <ligand>
        <name>[4Fe-4S] cluster</name>
        <dbReference type="ChEBI" id="CHEBI:49883"/>
    </ligand>
</feature>
<comment type="catalytic activity">
    <reaction evidence="1 12">
        <text>(2R,3S)-3-isopropylmalate = (2S)-2-isopropylmalate</text>
        <dbReference type="Rhea" id="RHEA:32287"/>
        <dbReference type="ChEBI" id="CHEBI:1178"/>
        <dbReference type="ChEBI" id="CHEBI:35121"/>
        <dbReference type="EC" id="4.2.1.33"/>
    </reaction>
</comment>
<reference evidence="14" key="1">
    <citation type="submission" date="2021-01" db="EMBL/GenBank/DDBJ databases">
        <title>Fulvivirga kasyanovii gen. nov., sp nov., a novel member of the phylum Bacteroidetes isolated from seawater in a mussel farm.</title>
        <authorList>
            <person name="Zhao L.-H."/>
            <person name="Wang Z.-J."/>
        </authorList>
    </citation>
    <scope>NUCLEOTIDE SEQUENCE</scope>
    <source>
        <strain evidence="14">2943</strain>
    </source>
</reference>
<evidence type="ECO:0000256" key="3">
    <source>
        <dbReference type="ARBA" id="ARBA00004729"/>
    </source>
</evidence>
<dbReference type="InterPro" id="IPR001030">
    <property type="entry name" value="Acoase/IPM_deHydtase_lsu_aba"/>
</dbReference>
<dbReference type="EC" id="4.2.1.33" evidence="12"/>
<dbReference type="HAMAP" id="MF_01026">
    <property type="entry name" value="LeuC_type1"/>
    <property type="match status" value="1"/>
</dbReference>
<dbReference type="PANTHER" id="PTHR43822">
    <property type="entry name" value="HOMOACONITASE, MITOCHONDRIAL-RELATED"/>
    <property type="match status" value="1"/>
</dbReference>
<dbReference type="NCBIfam" id="TIGR00170">
    <property type="entry name" value="leuC"/>
    <property type="match status" value="1"/>
</dbReference>
<evidence type="ECO:0000256" key="1">
    <source>
        <dbReference type="ARBA" id="ARBA00000491"/>
    </source>
</evidence>
<keyword evidence="4 12" id="KW-0432">Leucine biosynthesis</keyword>
<dbReference type="InterPro" id="IPR004430">
    <property type="entry name" value="3-IsopropMal_deHydase_lsu"/>
</dbReference>
<evidence type="ECO:0000313" key="14">
    <source>
        <dbReference type="EMBL" id="MBL3656609.1"/>
    </source>
</evidence>
<dbReference type="Proteomes" id="UP000659388">
    <property type="component" value="Unassembled WGS sequence"/>
</dbReference>
<dbReference type="GO" id="GO:0009098">
    <property type="term" value="P:L-leucine biosynthetic process"/>
    <property type="evidence" value="ECO:0007669"/>
    <property type="project" value="UniProtKB-UniRule"/>
</dbReference>
<keyword evidence="7 12" id="KW-0479">Metal-binding</keyword>
<dbReference type="SUPFAM" id="SSF53732">
    <property type="entry name" value="Aconitase iron-sulfur domain"/>
    <property type="match status" value="1"/>
</dbReference>
<name>A0A937F8L7_9BACT</name>
<evidence type="ECO:0000256" key="4">
    <source>
        <dbReference type="ARBA" id="ARBA00022430"/>
    </source>
</evidence>
<keyword evidence="8 12" id="KW-0408">Iron</keyword>
<dbReference type="PROSITE" id="PS00450">
    <property type="entry name" value="ACONITASE_1"/>
    <property type="match status" value="1"/>
</dbReference>
<dbReference type="PRINTS" id="PR00415">
    <property type="entry name" value="ACONITASE"/>
</dbReference>
<dbReference type="Pfam" id="PF00330">
    <property type="entry name" value="Aconitase"/>
    <property type="match status" value="1"/>
</dbReference>
<keyword evidence="5 12" id="KW-0004">4Fe-4S</keyword>
<dbReference type="InterPro" id="IPR050067">
    <property type="entry name" value="IPM_dehydratase_rel_enz"/>
</dbReference>
<evidence type="ECO:0000259" key="13">
    <source>
        <dbReference type="Pfam" id="PF00330"/>
    </source>
</evidence>
<feature type="binding site" evidence="12">
    <location>
        <position position="403"/>
    </location>
    <ligand>
        <name>[4Fe-4S] cluster</name>
        <dbReference type="ChEBI" id="CHEBI:49883"/>
    </ligand>
</feature>
<evidence type="ECO:0000256" key="12">
    <source>
        <dbReference type="HAMAP-Rule" id="MF_01026"/>
    </source>
</evidence>
<comment type="pathway">
    <text evidence="3 12">Amino-acid biosynthesis; L-leucine biosynthesis; L-leucine from 3-methyl-2-oxobutanoate: step 2/4.</text>
</comment>
<feature type="domain" description="Aconitase/3-isopropylmalate dehydratase large subunit alpha/beta/alpha" evidence="13">
    <location>
        <begin position="7"/>
        <end position="453"/>
    </location>
</feature>
<comment type="caution">
    <text evidence="14">The sequence shown here is derived from an EMBL/GenBank/DDBJ whole genome shotgun (WGS) entry which is preliminary data.</text>
</comment>
<dbReference type="PROSITE" id="PS01244">
    <property type="entry name" value="ACONITASE_2"/>
    <property type="match status" value="1"/>
</dbReference>
<comment type="cofactor">
    <cofactor evidence="12">
        <name>[4Fe-4S] cluster</name>
        <dbReference type="ChEBI" id="CHEBI:49883"/>
    </cofactor>
    <text evidence="12">Binds 1 [4Fe-4S] cluster per subunit.</text>
</comment>
<evidence type="ECO:0000256" key="10">
    <source>
        <dbReference type="ARBA" id="ARBA00023239"/>
    </source>
</evidence>
<dbReference type="NCBIfam" id="NF004016">
    <property type="entry name" value="PRK05478.1"/>
    <property type="match status" value="1"/>
</dbReference>
<dbReference type="GO" id="GO:0046872">
    <property type="term" value="F:metal ion binding"/>
    <property type="evidence" value="ECO:0007669"/>
    <property type="project" value="UniProtKB-KW"/>
</dbReference>
<comment type="similarity">
    <text evidence="12">Belongs to the aconitase/IPM isomerase family. LeuC type 1 subfamily.</text>
</comment>
<evidence type="ECO:0000256" key="9">
    <source>
        <dbReference type="ARBA" id="ARBA00023014"/>
    </source>
</evidence>
<evidence type="ECO:0000256" key="11">
    <source>
        <dbReference type="ARBA" id="ARBA00023304"/>
    </source>
</evidence>
<dbReference type="InterPro" id="IPR033941">
    <property type="entry name" value="IPMI_cat"/>
</dbReference>
<evidence type="ECO:0000256" key="6">
    <source>
        <dbReference type="ARBA" id="ARBA00022605"/>
    </source>
</evidence>
<keyword evidence="11 12" id="KW-0100">Branched-chain amino acid biosynthesis</keyword>
<comment type="function">
    <text evidence="2 12">Catalyzes the isomerization between 2-isopropylmalate and 3-isopropylmalate, via the formation of 2-isopropylmaleate.</text>
</comment>
<dbReference type="EMBL" id="JAESIY010000005">
    <property type="protein sequence ID" value="MBL3656609.1"/>
    <property type="molecule type" value="Genomic_DNA"/>
</dbReference>
<keyword evidence="10 12" id="KW-0456">Lyase</keyword>
<keyword evidence="9 12" id="KW-0411">Iron-sulfur</keyword>
<dbReference type="CDD" id="cd01583">
    <property type="entry name" value="IPMI"/>
    <property type="match status" value="1"/>
</dbReference>
<dbReference type="PANTHER" id="PTHR43822:SF9">
    <property type="entry name" value="3-ISOPROPYLMALATE DEHYDRATASE"/>
    <property type="match status" value="1"/>
</dbReference>
<gene>
    <name evidence="12 14" type="primary">leuC</name>
    <name evidence="14" type="ORF">JL102_10730</name>
</gene>
<evidence type="ECO:0000256" key="2">
    <source>
        <dbReference type="ARBA" id="ARBA00002695"/>
    </source>
</evidence>
<dbReference type="Gene3D" id="3.30.499.10">
    <property type="entry name" value="Aconitase, domain 3"/>
    <property type="match status" value="2"/>
</dbReference>
<dbReference type="AlphaFoldDB" id="A0A937F8L7"/>
<accession>A0A937F8L7</accession>
<organism evidence="14 15">
    <name type="scientific">Fulvivirga sediminis</name>
    <dbReference type="NCBI Taxonomy" id="2803949"/>
    <lineage>
        <taxon>Bacteria</taxon>
        <taxon>Pseudomonadati</taxon>
        <taxon>Bacteroidota</taxon>
        <taxon>Cytophagia</taxon>
        <taxon>Cytophagales</taxon>
        <taxon>Fulvivirgaceae</taxon>
        <taxon>Fulvivirga</taxon>
    </lineage>
</organism>